<dbReference type="GO" id="GO:0015159">
    <property type="term" value="F:polysaccharide transmembrane transporter activity"/>
    <property type="evidence" value="ECO:0007669"/>
    <property type="project" value="InterPro"/>
</dbReference>
<dbReference type="Gene3D" id="3.10.560.10">
    <property type="entry name" value="Outer membrane lipoprotein wza domain like"/>
    <property type="match status" value="1"/>
</dbReference>
<evidence type="ECO:0000313" key="5">
    <source>
        <dbReference type="Proteomes" id="UP000015527"/>
    </source>
</evidence>
<dbReference type="PATRIC" id="fig|1096930.3.peg.2354"/>
<reference evidence="4 5" key="1">
    <citation type="journal article" date="2013" name="Genome Announc.">
        <title>Genome Sequence of Novosphingobium lindaniclasticum LE124T, Isolated from a Hexachlorocyclohexane Dumpsite.</title>
        <authorList>
            <person name="Saxena A."/>
            <person name="Nayyar N."/>
            <person name="Sangwan N."/>
            <person name="Kumari R."/>
            <person name="Khurana J.P."/>
            <person name="Lal R."/>
        </authorList>
    </citation>
    <scope>NUCLEOTIDE SEQUENCE [LARGE SCALE GENOMIC DNA]</scope>
    <source>
        <strain evidence="4 5">LE124</strain>
    </source>
</reference>
<dbReference type="InterPro" id="IPR049712">
    <property type="entry name" value="Poly_export"/>
</dbReference>
<dbReference type="EMBL" id="ATHL01000076">
    <property type="protein sequence ID" value="EQB15319.1"/>
    <property type="molecule type" value="Genomic_DNA"/>
</dbReference>
<accession>T0J088</accession>
<keyword evidence="1 2" id="KW-0732">Signal</keyword>
<organism evidence="4 5">
    <name type="scientific">Novosphingobium lindaniclasticum LE124</name>
    <dbReference type="NCBI Taxonomy" id="1096930"/>
    <lineage>
        <taxon>Bacteria</taxon>
        <taxon>Pseudomonadati</taxon>
        <taxon>Pseudomonadota</taxon>
        <taxon>Alphaproteobacteria</taxon>
        <taxon>Sphingomonadales</taxon>
        <taxon>Sphingomonadaceae</taxon>
        <taxon>Novosphingobium</taxon>
    </lineage>
</organism>
<feature type="domain" description="Polysaccharide export protein N-terminal" evidence="3">
    <location>
        <begin position="47"/>
        <end position="121"/>
    </location>
</feature>
<evidence type="ECO:0000259" key="3">
    <source>
        <dbReference type="Pfam" id="PF02563"/>
    </source>
</evidence>
<dbReference type="eggNOG" id="COG1596">
    <property type="taxonomic scope" value="Bacteria"/>
</dbReference>
<keyword evidence="5" id="KW-1185">Reference proteome</keyword>
<dbReference type="Proteomes" id="UP000015527">
    <property type="component" value="Unassembled WGS sequence"/>
</dbReference>
<name>T0J088_9SPHN</name>
<comment type="caution">
    <text evidence="4">The sequence shown here is derived from an EMBL/GenBank/DDBJ whole genome shotgun (WGS) entry which is preliminary data.</text>
</comment>
<dbReference type="AlphaFoldDB" id="T0J088"/>
<dbReference type="Pfam" id="PF02563">
    <property type="entry name" value="Poly_export"/>
    <property type="match status" value="1"/>
</dbReference>
<dbReference type="InterPro" id="IPR003715">
    <property type="entry name" value="Poly_export_N"/>
</dbReference>
<proteinExistence type="predicted"/>
<gene>
    <name evidence="4" type="ORF">L284_11830</name>
</gene>
<protein>
    <recommendedName>
        <fullName evidence="3">Polysaccharide export protein N-terminal domain-containing protein</fullName>
    </recommendedName>
</protein>
<dbReference type="Gene3D" id="3.30.1950.10">
    <property type="entry name" value="wza like domain"/>
    <property type="match status" value="1"/>
</dbReference>
<feature type="signal peptide" evidence="2">
    <location>
        <begin position="1"/>
        <end position="40"/>
    </location>
</feature>
<sequence length="216" mass="22805">MSLAQLRSLSCSVLSGPTIGFRTIASILALLAFALPPALAQDAGTSSARYTVNAGDELDVFVWGEERMQRQVLVQPDGTFAFPLAGTIKASGRNVSDIAMELRERISLNYRAAPPDVTVSLRGATGMRFYVVGKVRTPGSFTSGTAPNVLQALSMAGGTAEFADVRHAVILRQTQQGQIVEPVQLQKLLKGGRSLDPGTLAKPLPTLSSGDVLVVP</sequence>
<feature type="chain" id="PRO_5004565102" description="Polysaccharide export protein N-terminal domain-containing protein" evidence="2">
    <location>
        <begin position="41"/>
        <end position="216"/>
    </location>
</feature>
<dbReference type="RefSeq" id="WP_021234212.1">
    <property type="nucleotide sequence ID" value="NZ_ATHL01000076.1"/>
</dbReference>
<evidence type="ECO:0000313" key="4">
    <source>
        <dbReference type="EMBL" id="EQB15319.1"/>
    </source>
</evidence>
<dbReference type="PANTHER" id="PTHR33619:SF3">
    <property type="entry name" value="POLYSACCHARIDE EXPORT PROTEIN GFCE-RELATED"/>
    <property type="match status" value="1"/>
</dbReference>
<evidence type="ECO:0000256" key="1">
    <source>
        <dbReference type="ARBA" id="ARBA00022729"/>
    </source>
</evidence>
<dbReference type="PANTHER" id="PTHR33619">
    <property type="entry name" value="POLYSACCHARIDE EXPORT PROTEIN GFCE-RELATED"/>
    <property type="match status" value="1"/>
</dbReference>
<evidence type="ECO:0000256" key="2">
    <source>
        <dbReference type="SAM" id="SignalP"/>
    </source>
</evidence>